<evidence type="ECO:0000313" key="7">
    <source>
        <dbReference type="Proteomes" id="UP000000212"/>
    </source>
</evidence>
<dbReference type="AlphaFoldDB" id="K8E5X2"/>
<dbReference type="RefSeq" id="WP_015077179.1">
    <property type="nucleotide sequence ID" value="NC_019425.2"/>
</dbReference>
<evidence type="ECO:0000256" key="3">
    <source>
        <dbReference type="ARBA" id="ARBA00022801"/>
    </source>
</evidence>
<dbReference type="Gene3D" id="3.90.1720.10">
    <property type="entry name" value="endopeptidase domain like (from Nostoc punctiforme)"/>
    <property type="match status" value="1"/>
</dbReference>
<dbReference type="EMBL" id="HE999757">
    <property type="protein sequence ID" value="CCO12119.2"/>
    <property type="molecule type" value="Genomic_DNA"/>
</dbReference>
<dbReference type="InterPro" id="IPR008044">
    <property type="entry name" value="Phage_lysin"/>
</dbReference>
<dbReference type="HOGENOM" id="CLU_881914_0_0_9"/>
<dbReference type="SUPFAM" id="SSF54001">
    <property type="entry name" value="Cysteine proteinases"/>
    <property type="match status" value="1"/>
</dbReference>
<evidence type="ECO:0000259" key="5">
    <source>
        <dbReference type="PROSITE" id="PS51935"/>
    </source>
</evidence>
<dbReference type="GO" id="GO:0006508">
    <property type="term" value="P:proteolysis"/>
    <property type="evidence" value="ECO:0007669"/>
    <property type="project" value="UniProtKB-KW"/>
</dbReference>
<organism evidence="6 7">
    <name type="scientific">Carnobacterium maltaromaticum LMA28</name>
    <dbReference type="NCBI Taxonomy" id="1234679"/>
    <lineage>
        <taxon>Bacteria</taxon>
        <taxon>Bacillati</taxon>
        <taxon>Bacillota</taxon>
        <taxon>Bacilli</taxon>
        <taxon>Lactobacillales</taxon>
        <taxon>Carnobacteriaceae</taxon>
        <taxon>Carnobacterium</taxon>
    </lineage>
</organism>
<dbReference type="InterPro" id="IPR000064">
    <property type="entry name" value="NLP_P60_dom"/>
</dbReference>
<evidence type="ECO:0000256" key="1">
    <source>
        <dbReference type="ARBA" id="ARBA00007074"/>
    </source>
</evidence>
<keyword evidence="4" id="KW-0788">Thiol protease</keyword>
<dbReference type="OrthoDB" id="2139777at2"/>
<evidence type="ECO:0000256" key="2">
    <source>
        <dbReference type="ARBA" id="ARBA00022670"/>
    </source>
</evidence>
<dbReference type="Proteomes" id="UP000000212">
    <property type="component" value="Chromosome"/>
</dbReference>
<dbReference type="Pfam" id="PF05382">
    <property type="entry name" value="Amidase_5"/>
    <property type="match status" value="1"/>
</dbReference>
<sequence>MANVEAVINWFQARKGKVSYSMTNRLGPNSYDCSSAVFFSLIEGGFLPQGTGIGNTESLYQLEGSLLTEISRSQVQRGDIFVAGAKGGSGGANGHTGVFVNNASIIHCTGGRGIVETVAEGWMGGPPVYFYRLKGNTTNPPTGTARLDQQYGIDIFNITQAKAVEMVPKLQETFALTFLSDIVSIVQSNNAYEIKVVALTKPQAVKYVPVIQRLVAGTVPNYNLMDTFGVPQSNGSFWIRAINIRTANEANKLIPLIRRTVALDLMGPFVFGTTIDGKQGIRMKHLSKNEAEIIQQQIVKKWPELDMHTRIEFGK</sequence>
<proteinExistence type="inferred from homology"/>
<keyword evidence="7" id="KW-1185">Reference proteome</keyword>
<dbReference type="KEGG" id="cml:BN424_2696"/>
<dbReference type="PROSITE" id="PS51935">
    <property type="entry name" value="NLPC_P60"/>
    <property type="match status" value="1"/>
</dbReference>
<protein>
    <submittedName>
        <fullName evidence="6">Bacteriophage peptidoglycan hydrolase family protein</fullName>
    </submittedName>
</protein>
<reference evidence="7" key="1">
    <citation type="journal article" date="2013" name="Genome Announc.">
        <title>Complete Chromosome Sequence of Carnobacterium maltaromaticum LMA 28.</title>
        <authorList>
            <person name="Cailliez-Grimal C."/>
            <person name="Chaillou S."/>
            <person name="Anba-Mondoloni J."/>
            <person name="Loux V."/>
            <person name="Afzal M.I."/>
            <person name="Rahman A."/>
            <person name="Kergourlay G."/>
            <person name="Champomier-Verges M.C."/>
            <person name="Zagorec M."/>
            <person name="Dalgaard P."/>
            <person name="Leisner J.J."/>
            <person name="Prevost H."/>
            <person name="Revol-Junelles A.M."/>
            <person name="Borges F."/>
        </authorList>
    </citation>
    <scope>NUCLEOTIDE SEQUENCE</scope>
    <source>
        <strain evidence="7">LMA28</strain>
    </source>
</reference>
<dbReference type="eggNOG" id="COG0791">
    <property type="taxonomic scope" value="Bacteria"/>
</dbReference>
<keyword evidence="3 6" id="KW-0378">Hydrolase</keyword>
<gene>
    <name evidence="6" type="ORF">BN424_2696</name>
</gene>
<evidence type="ECO:0000256" key="4">
    <source>
        <dbReference type="ARBA" id="ARBA00022807"/>
    </source>
</evidence>
<keyword evidence="2" id="KW-0645">Protease</keyword>
<name>K8E5X2_CARML</name>
<dbReference type="GO" id="GO:0008234">
    <property type="term" value="F:cysteine-type peptidase activity"/>
    <property type="evidence" value="ECO:0007669"/>
    <property type="project" value="UniProtKB-KW"/>
</dbReference>
<dbReference type="InterPro" id="IPR038765">
    <property type="entry name" value="Papain-like_cys_pep_sf"/>
</dbReference>
<dbReference type="STRING" id="1234679.BN424_2696"/>
<feature type="domain" description="NlpC/P60" evidence="5">
    <location>
        <begin position="1"/>
        <end position="134"/>
    </location>
</feature>
<evidence type="ECO:0000313" key="6">
    <source>
        <dbReference type="EMBL" id="CCO12119.2"/>
    </source>
</evidence>
<comment type="similarity">
    <text evidence="1">Belongs to the peptidase C40 family.</text>
</comment>
<accession>K8E5X2</accession>